<name>X7EG23_9RHOB</name>
<evidence type="ECO:0000313" key="1">
    <source>
        <dbReference type="EMBL" id="ETX14181.1"/>
    </source>
</evidence>
<sequence length="108" mass="11178">MRLIRLVLATVLMGALLPWGALARDLPPQARAVSVAAEDAAVAAPSVAHEKRCRLAGSLGAACTPAVLSDPARVEDPSTFAPGHFVAEGAWPARSRGDAPPRDPPRPV</sequence>
<organism evidence="1 2">
    <name type="scientific">Roseivivax halodurans JCM 10272</name>
    <dbReference type="NCBI Taxonomy" id="1449350"/>
    <lineage>
        <taxon>Bacteria</taxon>
        <taxon>Pseudomonadati</taxon>
        <taxon>Pseudomonadota</taxon>
        <taxon>Alphaproteobacteria</taxon>
        <taxon>Rhodobacterales</taxon>
        <taxon>Roseobacteraceae</taxon>
        <taxon>Roseivivax</taxon>
    </lineage>
</organism>
<dbReference type="EMBL" id="JALZ01000013">
    <property type="protein sequence ID" value="ETX14181.1"/>
    <property type="molecule type" value="Genomic_DNA"/>
</dbReference>
<proteinExistence type="predicted"/>
<keyword evidence="2" id="KW-1185">Reference proteome</keyword>
<accession>X7EG23</accession>
<reference evidence="1 2" key="1">
    <citation type="submission" date="2014-01" db="EMBL/GenBank/DDBJ databases">
        <title>Roseivivax halodurans JCM 10272 Genome Sequencing.</title>
        <authorList>
            <person name="Lai Q."/>
            <person name="Li G."/>
            <person name="Shao Z."/>
        </authorList>
    </citation>
    <scope>NUCLEOTIDE SEQUENCE [LARGE SCALE GENOMIC DNA]</scope>
    <source>
        <strain evidence="1 2">JCM 10272</strain>
    </source>
</reference>
<comment type="caution">
    <text evidence="1">The sequence shown here is derived from an EMBL/GenBank/DDBJ whole genome shotgun (WGS) entry which is preliminary data.</text>
</comment>
<dbReference type="Proteomes" id="UP000022447">
    <property type="component" value="Unassembled WGS sequence"/>
</dbReference>
<evidence type="ECO:0000313" key="2">
    <source>
        <dbReference type="Proteomes" id="UP000022447"/>
    </source>
</evidence>
<gene>
    <name evidence="1" type="ORF">OCH239_04845</name>
</gene>
<protein>
    <submittedName>
        <fullName evidence="1">Uncharacterized protein</fullName>
    </submittedName>
</protein>
<dbReference type="RefSeq" id="WP_037263366.1">
    <property type="nucleotide sequence ID" value="NZ_JALZ01000013.1"/>
</dbReference>
<dbReference type="STRING" id="1449350.OCH239_04845"/>
<dbReference type="AlphaFoldDB" id="X7EG23"/>